<evidence type="ECO:0000313" key="13">
    <source>
        <dbReference type="Proteomes" id="UP001529510"/>
    </source>
</evidence>
<evidence type="ECO:0000259" key="10">
    <source>
        <dbReference type="PROSITE" id="PS50878"/>
    </source>
</evidence>
<feature type="domain" description="Reverse transcriptase" evidence="10">
    <location>
        <begin position="472"/>
        <end position="650"/>
    </location>
</feature>
<dbReference type="GO" id="GO:0004523">
    <property type="term" value="F:RNA-DNA hybrid ribonuclease activity"/>
    <property type="evidence" value="ECO:0007669"/>
    <property type="project" value="UniProtKB-EC"/>
</dbReference>
<keyword evidence="4" id="KW-0064">Aspartyl protease</keyword>
<dbReference type="PANTHER" id="PTHR37984:SF10">
    <property type="entry name" value="RIBONUCLEASE H"/>
    <property type="match status" value="1"/>
</dbReference>
<dbReference type="SUPFAM" id="SSF53098">
    <property type="entry name" value="Ribonuclease H-like"/>
    <property type="match status" value="1"/>
</dbReference>
<organism evidence="12 13">
    <name type="scientific">Cirrhinus mrigala</name>
    <name type="common">Mrigala</name>
    <dbReference type="NCBI Taxonomy" id="683832"/>
    <lineage>
        <taxon>Eukaryota</taxon>
        <taxon>Metazoa</taxon>
        <taxon>Chordata</taxon>
        <taxon>Craniata</taxon>
        <taxon>Vertebrata</taxon>
        <taxon>Euteleostomi</taxon>
        <taxon>Actinopterygii</taxon>
        <taxon>Neopterygii</taxon>
        <taxon>Teleostei</taxon>
        <taxon>Ostariophysi</taxon>
        <taxon>Cypriniformes</taxon>
        <taxon>Cyprinidae</taxon>
        <taxon>Labeoninae</taxon>
        <taxon>Labeonini</taxon>
        <taxon>Cirrhinus</taxon>
    </lineage>
</organism>
<dbReference type="AlphaFoldDB" id="A0ABD0MXC3"/>
<dbReference type="EMBL" id="JAMKFB020000127">
    <property type="protein sequence ID" value="KAL0153211.1"/>
    <property type="molecule type" value="Genomic_DNA"/>
</dbReference>
<dbReference type="SUPFAM" id="SSF57756">
    <property type="entry name" value="Retrovirus zinc finger-like domains"/>
    <property type="match status" value="1"/>
</dbReference>
<dbReference type="Gene3D" id="1.10.340.70">
    <property type="match status" value="1"/>
</dbReference>
<evidence type="ECO:0000256" key="3">
    <source>
        <dbReference type="ARBA" id="ARBA00022670"/>
    </source>
</evidence>
<dbReference type="PROSITE" id="PS50158">
    <property type="entry name" value="ZF_CCHC"/>
    <property type="match status" value="2"/>
</dbReference>
<dbReference type="EC" id="3.1.26.4" evidence="2"/>
<dbReference type="Gene3D" id="3.30.420.10">
    <property type="entry name" value="Ribonuclease H-like superfamily/Ribonuclease H"/>
    <property type="match status" value="1"/>
</dbReference>
<comment type="caution">
    <text evidence="12">The sequence shown here is derived from an EMBL/GenBank/DDBJ whole genome shotgun (WGS) entry which is preliminary data.</text>
</comment>
<feature type="domain" description="Integrase catalytic" evidence="11">
    <location>
        <begin position="982"/>
        <end position="1133"/>
    </location>
</feature>
<keyword evidence="7" id="KW-0862">Zinc</keyword>
<dbReference type="Gene3D" id="3.30.70.270">
    <property type="match status" value="2"/>
</dbReference>
<dbReference type="Pfam" id="PF00098">
    <property type="entry name" value="zf-CCHC"/>
    <property type="match status" value="1"/>
</dbReference>
<comment type="similarity">
    <text evidence="1">Belongs to the beta type-B retroviral polymerase family. HERV class-II K(HML-2) pol subfamily.</text>
</comment>
<dbReference type="FunFam" id="1.10.340.70:FF:000003">
    <property type="entry name" value="Protein CBG25708"/>
    <property type="match status" value="1"/>
</dbReference>
<proteinExistence type="inferred from homology"/>
<keyword evidence="7" id="KW-0863">Zinc-finger</keyword>
<evidence type="ECO:0000256" key="5">
    <source>
        <dbReference type="ARBA" id="ARBA00023125"/>
    </source>
</evidence>
<dbReference type="SMART" id="SM00343">
    <property type="entry name" value="ZnF_C2HC"/>
    <property type="match status" value="2"/>
</dbReference>
<dbReference type="Pfam" id="PF17921">
    <property type="entry name" value="Integrase_H2C2"/>
    <property type="match status" value="1"/>
</dbReference>
<dbReference type="Gene3D" id="3.10.10.10">
    <property type="entry name" value="HIV Type 1 Reverse Transcriptase, subunit A, domain 1"/>
    <property type="match status" value="1"/>
</dbReference>
<dbReference type="InterPro" id="IPR036875">
    <property type="entry name" value="Znf_CCHC_sf"/>
</dbReference>
<evidence type="ECO:0000256" key="8">
    <source>
        <dbReference type="SAM" id="MobiDB-lite"/>
    </source>
</evidence>
<dbReference type="Gene3D" id="4.10.60.10">
    <property type="entry name" value="Zinc finger, CCHC-type"/>
    <property type="match status" value="1"/>
</dbReference>
<dbReference type="FunFam" id="3.30.70.270:FF:000026">
    <property type="entry name" value="Transposon Ty3-G Gag-Pol polyprotein"/>
    <property type="match status" value="1"/>
</dbReference>
<keyword evidence="4" id="KW-0378">Hydrolase</keyword>
<evidence type="ECO:0000256" key="7">
    <source>
        <dbReference type="PROSITE-ProRule" id="PRU00047"/>
    </source>
</evidence>
<dbReference type="SUPFAM" id="SSF56672">
    <property type="entry name" value="DNA/RNA polymerases"/>
    <property type="match status" value="1"/>
</dbReference>
<dbReference type="GO" id="GO:0004190">
    <property type="term" value="F:aspartic-type endopeptidase activity"/>
    <property type="evidence" value="ECO:0007669"/>
    <property type="project" value="UniProtKB-KW"/>
</dbReference>
<feature type="domain" description="CCHC-type" evidence="9">
    <location>
        <begin position="241"/>
        <end position="257"/>
    </location>
</feature>
<dbReference type="InterPro" id="IPR000477">
    <property type="entry name" value="RT_dom"/>
</dbReference>
<dbReference type="InterPro" id="IPR041577">
    <property type="entry name" value="RT_RNaseH_2"/>
</dbReference>
<dbReference type="SUPFAM" id="SSF50630">
    <property type="entry name" value="Acid proteases"/>
    <property type="match status" value="1"/>
</dbReference>
<dbReference type="FunFam" id="3.30.420.10:FF:000063">
    <property type="entry name" value="Retrovirus-related Pol polyprotein from transposon 297-like Protein"/>
    <property type="match status" value="1"/>
</dbReference>
<dbReference type="InterPro" id="IPR001584">
    <property type="entry name" value="Integrase_cat-core"/>
</dbReference>
<reference evidence="12 13" key="1">
    <citation type="submission" date="2024-05" db="EMBL/GenBank/DDBJ databases">
        <title>Genome sequencing and assembly of Indian major carp, Cirrhinus mrigala (Hamilton, 1822).</title>
        <authorList>
            <person name="Mohindra V."/>
            <person name="Chowdhury L.M."/>
            <person name="Lal K."/>
            <person name="Jena J.K."/>
        </authorList>
    </citation>
    <scope>NUCLEOTIDE SEQUENCE [LARGE SCALE GENOMIC DNA]</scope>
    <source>
        <strain evidence="12">CM1030</strain>
        <tissue evidence="12">Blood</tissue>
    </source>
</reference>
<feature type="compositionally biased region" description="Polar residues" evidence="8">
    <location>
        <begin position="1250"/>
        <end position="1263"/>
    </location>
</feature>
<dbReference type="GO" id="GO:0008270">
    <property type="term" value="F:zinc ion binding"/>
    <property type="evidence" value="ECO:0007669"/>
    <property type="project" value="UniProtKB-KW"/>
</dbReference>
<keyword evidence="7" id="KW-0479">Metal-binding</keyword>
<dbReference type="Pfam" id="PF00078">
    <property type="entry name" value="RVT_1"/>
    <property type="match status" value="1"/>
</dbReference>
<dbReference type="InterPro" id="IPR001878">
    <property type="entry name" value="Znf_CCHC"/>
</dbReference>
<accession>A0ABD0MXC3</accession>
<evidence type="ECO:0000256" key="6">
    <source>
        <dbReference type="ARBA" id="ARBA00039658"/>
    </source>
</evidence>
<name>A0ABD0MXC3_CIRMR</name>
<evidence type="ECO:0000313" key="12">
    <source>
        <dbReference type="EMBL" id="KAL0153211.1"/>
    </source>
</evidence>
<dbReference type="InterPro" id="IPR043128">
    <property type="entry name" value="Rev_trsase/Diguanyl_cyclase"/>
</dbReference>
<evidence type="ECO:0000256" key="1">
    <source>
        <dbReference type="ARBA" id="ARBA00010879"/>
    </source>
</evidence>
<sequence length="1276" mass="144286">MATIGRVPEFDSTKEDFDTYLERFEHWIAATEIDSGKKANVFLSVLGPVEYGLLKSLAEPVKIIDLTYQQMTQTLSDHFKPKPILIAERFRFYQRNQSPGETISDYILALKRLASSCEFGTFLDDALWDKFVCGLAGEVYHRRLLSEEDLTFKKACDIALALELAHKDTKELGAQLNIKDTSVHKVQNAYGAKEKYKGRGSFQCNTQKRAQQQPSHKYKSSCYRCGGSNHYPTECRYRNEKCHNCGKIGHLQRACKSQRTQPSAKAQYVSDDTSETQGAVDDELSELFTIYSAQDKADGIYIDLQLNGKMVSMQLDTGASLSLIPGYIYNDKLKDCCLHPTSIRLVSYTGDKIPVLGELKVPVAYEGQQWSLPLVVVEGGKPPLLGRNCLQKISLNWKEIFSLRYVSLVSVTSLSDVLEKHRELFGDGYGKITDFKAKVRVQEGTHPIFHKPRPVPYALKDAVEKELDRLERNGIISQVGRSDWAAPIVVVPKKDKTVRLCGDYKVTVNKCILSEEYPLPNVDDLFATLAGGKVFSKIDLSFAYQQLELDAESKQYLTINTHKGLFQYHRLAYGISTAPAIFQHTMDQILQGLQNVVCFMDDILVSAPSSEEHLIVLEKVLSRLKQHGVKVKKSKCEFLCNSVEYLGFKIDEKGLHPTEDKVEAIVKAPAPTNVSELRSFLGLLNYYGKFVPNLSTLLHPLHRLLQANVKWQWSPQCAQAFDACKQQLLSSKWLAHYDPKKPLRLACDASPYGVGAVISHVSPTGEEHPIAFASMTLTASEKNYAQIEKEALSIVFGVKKFHKYLYGHKFHLLTDHKPLLAILGPKSAIPTLAALRTQRWALTLLAYDYDIEYRRSSDHANADALSRLPCDSTSTGGEEETCFSHITDEHLKPFYVRKDQLSTDQGCILWGSRVIIPPKYRERLLTELHEGHPGIVRMKALARGYLWWPGLDQDIQDLVSKCTPCELGRNQPPSAPLYPWSWATTPWERIHIDYAEIDKQHFLLIVNAHSKWVEIFPTHLTNAEKTINILRHLWASYGFPKELVSDNGPPFTSREFEEFLRKNGVRQVLSPPYHPATNGQAERVVQIFKKVWERLRAQSVAPHMRLARFLLTYRNTPHTVTERTPAELFLKRQPRIRLTLLKPDTSAVVVKHQEQQKRAHDIPSRKLRLFEVGQKVIVRNRVVLFKLGPLTYQVQVGERSVKVHVDHLLPSNIQDRTAAMDSIIADDFAPNVCDDGNASVTKPPVPVDTGTVSSPERSGNGNALRTKWLSAPSFEF</sequence>
<dbReference type="GO" id="GO:0006508">
    <property type="term" value="P:proteolysis"/>
    <property type="evidence" value="ECO:0007669"/>
    <property type="project" value="UniProtKB-KW"/>
</dbReference>
<dbReference type="GO" id="GO:0003677">
    <property type="term" value="F:DNA binding"/>
    <property type="evidence" value="ECO:0007669"/>
    <property type="project" value="UniProtKB-KW"/>
</dbReference>
<dbReference type="GO" id="GO:0006259">
    <property type="term" value="P:DNA metabolic process"/>
    <property type="evidence" value="ECO:0007669"/>
    <property type="project" value="UniProtKB-ARBA"/>
</dbReference>
<dbReference type="PANTHER" id="PTHR37984">
    <property type="entry name" value="PROTEIN CBG26694"/>
    <property type="match status" value="1"/>
</dbReference>
<dbReference type="InterPro" id="IPR041588">
    <property type="entry name" value="Integrase_H2C2"/>
</dbReference>
<dbReference type="Proteomes" id="UP001529510">
    <property type="component" value="Unassembled WGS sequence"/>
</dbReference>
<protein>
    <recommendedName>
        <fullName evidence="6">Gypsy retrotransposon integrase-like protein 1</fullName>
        <ecNumber evidence="2">3.1.26.4</ecNumber>
    </recommendedName>
</protein>
<dbReference type="InterPro" id="IPR043502">
    <property type="entry name" value="DNA/RNA_pol_sf"/>
</dbReference>
<dbReference type="Gene3D" id="2.40.70.10">
    <property type="entry name" value="Acid Proteases"/>
    <property type="match status" value="1"/>
</dbReference>
<feature type="region of interest" description="Disordered" evidence="8">
    <location>
        <begin position="1235"/>
        <end position="1264"/>
    </location>
</feature>
<dbReference type="InterPro" id="IPR050951">
    <property type="entry name" value="Retrovirus_Pol_polyprotein"/>
</dbReference>
<gene>
    <name evidence="12" type="ORF">M9458_051480</name>
</gene>
<dbReference type="Pfam" id="PF17919">
    <property type="entry name" value="RT_RNaseH_2"/>
    <property type="match status" value="1"/>
</dbReference>
<feature type="domain" description="CCHC-type" evidence="9">
    <location>
        <begin position="222"/>
        <end position="236"/>
    </location>
</feature>
<dbReference type="CDD" id="cd09274">
    <property type="entry name" value="RNase_HI_RT_Ty3"/>
    <property type="match status" value="1"/>
</dbReference>
<evidence type="ECO:0000259" key="11">
    <source>
        <dbReference type="PROSITE" id="PS50994"/>
    </source>
</evidence>
<dbReference type="PROSITE" id="PS50994">
    <property type="entry name" value="INTEGRASE"/>
    <property type="match status" value="1"/>
</dbReference>
<keyword evidence="13" id="KW-1185">Reference proteome</keyword>
<dbReference type="InterPro" id="IPR012337">
    <property type="entry name" value="RNaseH-like_sf"/>
</dbReference>
<dbReference type="PROSITE" id="PS50878">
    <property type="entry name" value="RT_POL"/>
    <property type="match status" value="1"/>
</dbReference>
<evidence type="ECO:0000259" key="9">
    <source>
        <dbReference type="PROSITE" id="PS50158"/>
    </source>
</evidence>
<dbReference type="InterPro" id="IPR036397">
    <property type="entry name" value="RNaseH_sf"/>
</dbReference>
<evidence type="ECO:0000256" key="2">
    <source>
        <dbReference type="ARBA" id="ARBA00012180"/>
    </source>
</evidence>
<dbReference type="InterPro" id="IPR021109">
    <property type="entry name" value="Peptidase_aspartic_dom_sf"/>
</dbReference>
<evidence type="ECO:0000256" key="4">
    <source>
        <dbReference type="ARBA" id="ARBA00022750"/>
    </source>
</evidence>
<dbReference type="CDD" id="cd01647">
    <property type="entry name" value="RT_LTR"/>
    <property type="match status" value="1"/>
</dbReference>
<dbReference type="FunFam" id="3.10.20.370:FF:000001">
    <property type="entry name" value="Retrovirus-related Pol polyprotein from transposon 17.6-like protein"/>
    <property type="match status" value="1"/>
</dbReference>
<keyword evidence="5" id="KW-0238">DNA-binding</keyword>
<dbReference type="Pfam" id="PF00665">
    <property type="entry name" value="rve"/>
    <property type="match status" value="1"/>
</dbReference>
<keyword evidence="3" id="KW-0645">Protease</keyword>